<dbReference type="HOGENOM" id="CLU_316446_0_0_1"/>
<sequence length="922" mass="105776">MELDPVLSFEEFPAYFQQRRSLPRYESCTEQKPDHAWWKLDKSRIDDLLKEFARLVLHLLQGSPTIDKELQYLLRTAPDLSRVSRSAPIRVALLGAQGAGKSLTINAIFDQDGLSLTGAEGAACTSSITKYVNYPKSSTGNDKFFAEIKFFTRDKRQELLQEHARSYFFYHNADGESDTEDIPRVKVLGQDEMDRSLNDTAEDIFTTLFGSHEDFLDNWSVTSYKSGEFVRLCQLKCDEALSNEQVDDQNIVPKMADTQKGLLEKLRPFPTSVKGERCLWPLVDHISVSFYHEILQGGIEVIDLPGWGDINLSRVRHAEQIKDTVDVEVILADTIRIVSDDKVINSTRAAIAHHGPSNVKVVTTKIDSLSKDQLSQCSGGEYDRINKLLQEAEDREFSLDDDDDDDGESSMKRTRNEKYKNYLEKHRKRMKVLQRAEHISTELESKLRSRSDRDMPEIFHTSASVYMDWIRKPKLGFANQPALSPEMTGIPAIRNFLYSLPAQRNLKDYEIHITKVVAAFIEKIRRTVTDSDRDGGFRTIADDFDLLRKAFMTRLLTQVGLAFRDASDNSIAKISNDIPTFKEQLEEKLIADWLTLKAGAFNRIVKCRGVVPKGASKAKGLEEGAHWTRELAEILSPGFNKWFNSYKARMQILTPALRHGLDQLHGKTVICMDSSSANMVTIEKAKKKWTLLRTKLHARLLAMMDEVDKVERHMHERATMEFGQEHNLVSSITDEIYAEIFEAVPEEKPSLPVKNGKKKPARRYVMSRIKFQKKKMEDLFLSPGNHFVEQVLKRFQQEFDESISTLLEKHFDGIEKLLEQMSANLRAEAPIDYRITQEGETIRAELAHHIPELEEKSRNLESMLPRSEQQENDDFTMDEEFGDVEDTDQDLKYIMDKIEGNKRKKVMANTKHRPKRIKTEPA</sequence>
<dbReference type="Proteomes" id="UP000001067">
    <property type="component" value="Unassembled WGS sequence"/>
</dbReference>
<evidence type="ECO:0000313" key="3">
    <source>
        <dbReference type="Proteomes" id="UP000001067"/>
    </source>
</evidence>
<name>E3REA5_PYRTT</name>
<evidence type="ECO:0000313" key="2">
    <source>
        <dbReference type="EMBL" id="EFQ95946.1"/>
    </source>
</evidence>
<dbReference type="InterPro" id="IPR027417">
    <property type="entry name" value="P-loop_NTPase"/>
</dbReference>
<accession>E3REA5</accession>
<dbReference type="eggNOG" id="ENOG502R8ZM">
    <property type="taxonomic scope" value="Eukaryota"/>
</dbReference>
<feature type="region of interest" description="Disordered" evidence="1">
    <location>
        <begin position="396"/>
        <end position="417"/>
    </location>
</feature>
<dbReference type="PANTHER" id="PTHR36681">
    <property type="entry name" value="NUCLEAR GTPASE, GERMINAL CENTER-ASSOCIATED, TANDEM DUPLICATE 3"/>
    <property type="match status" value="1"/>
</dbReference>
<dbReference type="PANTHER" id="PTHR36681:SF3">
    <property type="entry name" value="NUCLEAR GTPASE, GERMINAL CENTER-ASSOCIATED, TANDEM DUPLICATE 3"/>
    <property type="match status" value="1"/>
</dbReference>
<dbReference type="OrthoDB" id="3598281at2759"/>
<dbReference type="AlphaFoldDB" id="E3REA5"/>
<gene>
    <name evidence="2" type="ORF">PTT_04057</name>
</gene>
<organism evidence="3">
    <name type="scientific">Pyrenophora teres f. teres (strain 0-1)</name>
    <name type="common">Barley net blotch fungus</name>
    <name type="synonym">Drechslera teres f. teres</name>
    <dbReference type="NCBI Taxonomy" id="861557"/>
    <lineage>
        <taxon>Eukaryota</taxon>
        <taxon>Fungi</taxon>
        <taxon>Dikarya</taxon>
        <taxon>Ascomycota</taxon>
        <taxon>Pezizomycotina</taxon>
        <taxon>Dothideomycetes</taxon>
        <taxon>Pleosporomycetidae</taxon>
        <taxon>Pleosporales</taxon>
        <taxon>Pleosporineae</taxon>
        <taxon>Pleosporaceae</taxon>
        <taxon>Pyrenophora</taxon>
    </lineage>
</organism>
<keyword evidence="3" id="KW-1185">Reference proteome</keyword>
<protein>
    <submittedName>
        <fullName evidence="2">Uncharacterized protein</fullName>
    </submittedName>
</protein>
<feature type="compositionally biased region" description="Acidic residues" evidence="1">
    <location>
        <begin position="399"/>
        <end position="408"/>
    </location>
</feature>
<evidence type="ECO:0000256" key="1">
    <source>
        <dbReference type="SAM" id="MobiDB-lite"/>
    </source>
</evidence>
<dbReference type="KEGG" id="pte:PTT_04057"/>
<dbReference type="Gene3D" id="3.40.50.300">
    <property type="entry name" value="P-loop containing nucleotide triphosphate hydrolases"/>
    <property type="match status" value="1"/>
</dbReference>
<dbReference type="SUPFAM" id="SSF52540">
    <property type="entry name" value="P-loop containing nucleoside triphosphate hydrolases"/>
    <property type="match status" value="1"/>
</dbReference>
<dbReference type="EMBL" id="GL532387">
    <property type="protein sequence ID" value="EFQ95946.1"/>
    <property type="molecule type" value="Genomic_DNA"/>
</dbReference>
<proteinExistence type="predicted"/>
<reference evidence="2 3" key="1">
    <citation type="journal article" date="2010" name="Genome Biol.">
        <title>A first genome assembly of the barley fungal pathogen Pyrenophora teres f. teres.</title>
        <authorList>
            <person name="Ellwood S.R."/>
            <person name="Liu Z."/>
            <person name="Syme R.A."/>
            <person name="Lai Z."/>
            <person name="Hane J.K."/>
            <person name="Keiper F."/>
            <person name="Moffat C.S."/>
            <person name="Oliver R.P."/>
            <person name="Friesen T.L."/>
        </authorList>
    </citation>
    <scope>NUCLEOTIDE SEQUENCE [LARGE SCALE GENOMIC DNA]</scope>
    <source>
        <strain evidence="2 3">0-1</strain>
    </source>
</reference>